<dbReference type="FunCoup" id="A0A3N0VLW3">
    <property type="interactions" value="450"/>
</dbReference>
<evidence type="ECO:0000256" key="10">
    <source>
        <dbReference type="ARBA" id="ARBA00066427"/>
    </source>
</evidence>
<dbReference type="Pfam" id="PF00278">
    <property type="entry name" value="Orn_DAP_Arg_deC"/>
    <property type="match status" value="1"/>
</dbReference>
<comment type="subunit">
    <text evidence="12">Homodimer.</text>
</comment>
<keyword evidence="5 12" id="KW-0457">Lysine biosynthesis</keyword>
<dbReference type="InterPro" id="IPR022644">
    <property type="entry name" value="De-COase2_N"/>
</dbReference>
<evidence type="ECO:0000256" key="5">
    <source>
        <dbReference type="ARBA" id="ARBA00023154"/>
    </source>
</evidence>
<evidence type="ECO:0000256" key="9">
    <source>
        <dbReference type="ARBA" id="ARBA00060983"/>
    </source>
</evidence>
<feature type="domain" description="Orn/DAP/Arg decarboxylase 2 N-terminal" evidence="16">
    <location>
        <begin position="35"/>
        <end position="279"/>
    </location>
</feature>
<dbReference type="SUPFAM" id="SSF50621">
    <property type="entry name" value="Alanine racemase C-terminal domain-like"/>
    <property type="match status" value="1"/>
</dbReference>
<dbReference type="PANTHER" id="PTHR43727:SF2">
    <property type="entry name" value="GROUP IV DECARBOXYLASE"/>
    <property type="match status" value="1"/>
</dbReference>
<accession>A0A3N0VLW3</accession>
<feature type="binding site" evidence="12">
    <location>
        <position position="316"/>
    </location>
    <ligand>
        <name>substrate</name>
    </ligand>
</feature>
<dbReference type="InParanoid" id="A0A3N0VLW3"/>
<dbReference type="FunFam" id="3.20.20.10:FF:000003">
    <property type="entry name" value="Diaminopimelate decarboxylase"/>
    <property type="match status" value="1"/>
</dbReference>
<gene>
    <name evidence="12 17" type="primary">lysA</name>
    <name evidence="17" type="ORF">ED208_04485</name>
</gene>
<dbReference type="InterPro" id="IPR002986">
    <property type="entry name" value="DAP_deCOOHase_LysA"/>
</dbReference>
<evidence type="ECO:0000259" key="15">
    <source>
        <dbReference type="Pfam" id="PF00278"/>
    </source>
</evidence>
<keyword evidence="4 12" id="KW-0663">Pyridoxal phosphate</keyword>
<feature type="binding site" evidence="12">
    <location>
        <begin position="273"/>
        <end position="276"/>
    </location>
    <ligand>
        <name>pyridoxal 5'-phosphate</name>
        <dbReference type="ChEBI" id="CHEBI:597326"/>
    </ligand>
</feature>
<feature type="binding site" evidence="12">
    <location>
        <position position="344"/>
    </location>
    <ligand>
        <name>substrate</name>
    </ligand>
</feature>
<dbReference type="InterPro" id="IPR000183">
    <property type="entry name" value="Orn/DAP/Arg_de-COase"/>
</dbReference>
<evidence type="ECO:0000313" key="17">
    <source>
        <dbReference type="EMBL" id="ROH93786.1"/>
    </source>
</evidence>
<evidence type="ECO:0000256" key="7">
    <source>
        <dbReference type="ARBA" id="ARBA00050464"/>
    </source>
</evidence>
<feature type="active site" description="Proton donor" evidence="13">
    <location>
        <position position="343"/>
    </location>
</feature>
<dbReference type="CDD" id="cd06828">
    <property type="entry name" value="PLPDE_III_DapDC"/>
    <property type="match status" value="1"/>
</dbReference>
<feature type="domain" description="Orn/DAP/Arg decarboxylase 2 C-terminal" evidence="15">
    <location>
        <begin position="30"/>
        <end position="369"/>
    </location>
</feature>
<comment type="cofactor">
    <cofactor evidence="1 12 13 14">
        <name>pyridoxal 5'-phosphate</name>
        <dbReference type="ChEBI" id="CHEBI:597326"/>
    </cofactor>
</comment>
<evidence type="ECO:0000256" key="6">
    <source>
        <dbReference type="ARBA" id="ARBA00023239"/>
    </source>
</evidence>
<dbReference type="GO" id="GO:0030170">
    <property type="term" value="F:pyridoxal phosphate binding"/>
    <property type="evidence" value="ECO:0007669"/>
    <property type="project" value="UniProtKB-UniRule"/>
</dbReference>
<keyword evidence="6 12" id="KW-0456">Lyase</keyword>
<dbReference type="GO" id="GO:0008836">
    <property type="term" value="F:diaminopimelate decarboxylase activity"/>
    <property type="evidence" value="ECO:0007669"/>
    <property type="project" value="UniProtKB-UniRule"/>
</dbReference>
<sequence length="415" mass="44711">MDHFTLRDGALHAENLSVAALADRHGTPLYIYSRATLERHYRAFDEALASVPHCVHYAVKANSNLAVLNVLARLGAGFDIVSGGELSRVLRAGGDARKVVFSGVGKTAVEMQQALVAGVGCFNVESESELRRLSAVAAARGVRARIALRVNPDVDAKTHPYISTGLKANKFGVSLAEAERLYREAASLPGIEIAGIASHIGSQLLDDAPLLDALDRMLALVDRLAAAGIHFKHIDVGGGLGVRYRDEKTVEPAEWAAHLLPRLAGRGLEVHCEPGRAIAGNAGLLVTRVEALKVGEEKNFCIVDAAMNDLIRPTLYQAWMDIVQVQPRLDEAARTYDVVGPVCETGDWLGKDRQLAVREGDLLAVRTAGAYGFTMASNYNSRGRAAELMVDGDSAHLIRAREDFEDLVRGETLLP</sequence>
<evidence type="ECO:0000256" key="14">
    <source>
        <dbReference type="RuleBase" id="RU003738"/>
    </source>
</evidence>
<dbReference type="PANTHER" id="PTHR43727">
    <property type="entry name" value="DIAMINOPIMELATE DECARBOXYLASE"/>
    <property type="match status" value="1"/>
</dbReference>
<feature type="binding site" evidence="12">
    <location>
        <position position="276"/>
    </location>
    <ligand>
        <name>substrate</name>
    </ligand>
</feature>
<evidence type="ECO:0000256" key="4">
    <source>
        <dbReference type="ARBA" id="ARBA00022898"/>
    </source>
</evidence>
<dbReference type="Gene3D" id="2.40.37.10">
    <property type="entry name" value="Lyase, Ornithine Decarboxylase, Chain A, domain 1"/>
    <property type="match status" value="1"/>
</dbReference>
<dbReference type="PRINTS" id="PR01181">
    <property type="entry name" value="DAPDCRBXLASE"/>
</dbReference>
<evidence type="ECO:0000259" key="16">
    <source>
        <dbReference type="Pfam" id="PF02784"/>
    </source>
</evidence>
<reference evidence="17 18" key="1">
    <citation type="submission" date="2018-10" db="EMBL/GenBank/DDBJ databases">
        <authorList>
            <person name="Chen W.-M."/>
        </authorList>
    </citation>
    <scope>NUCLEOTIDE SEQUENCE [LARGE SCALE GENOMIC DNA]</scope>
    <source>
        <strain evidence="17 18">THS-13</strain>
    </source>
</reference>
<dbReference type="PRINTS" id="PR01179">
    <property type="entry name" value="ODADCRBXLASE"/>
</dbReference>
<dbReference type="InterPro" id="IPR022643">
    <property type="entry name" value="De-COase2_C"/>
</dbReference>
<dbReference type="Pfam" id="PF02784">
    <property type="entry name" value="Orn_Arg_deC_N"/>
    <property type="match status" value="1"/>
</dbReference>
<organism evidence="17 18">
    <name type="scientific">Stagnimonas aquatica</name>
    <dbReference type="NCBI Taxonomy" id="2689987"/>
    <lineage>
        <taxon>Bacteria</taxon>
        <taxon>Pseudomonadati</taxon>
        <taxon>Pseudomonadota</taxon>
        <taxon>Gammaproteobacteria</taxon>
        <taxon>Nevskiales</taxon>
        <taxon>Nevskiaceae</taxon>
        <taxon>Stagnimonas</taxon>
    </lineage>
</organism>
<dbReference type="InterPro" id="IPR009006">
    <property type="entry name" value="Ala_racemase/Decarboxylase_C"/>
</dbReference>
<dbReference type="NCBIfam" id="TIGR01048">
    <property type="entry name" value="lysA"/>
    <property type="match status" value="1"/>
</dbReference>
<comment type="function">
    <text evidence="12">Specifically catalyzes the decarboxylation of meso-diaminopimelate (meso-DAP) to L-lysine.</text>
</comment>
<keyword evidence="18" id="KW-1185">Reference proteome</keyword>
<protein>
    <recommendedName>
        <fullName evidence="11 12">Diaminopimelate decarboxylase</fullName>
        <shortName evidence="12">DAP decarboxylase</shortName>
        <shortName evidence="12">DAPDC</shortName>
        <ecNumber evidence="10 12">4.1.1.20</ecNumber>
    </recommendedName>
</protein>
<keyword evidence="2 12" id="KW-0028">Amino-acid biosynthesis</keyword>
<dbReference type="InterPro" id="IPR022653">
    <property type="entry name" value="De-COase2_pyr-phos_BS"/>
</dbReference>
<dbReference type="GO" id="GO:0009089">
    <property type="term" value="P:lysine biosynthetic process via diaminopimelate"/>
    <property type="evidence" value="ECO:0007669"/>
    <property type="project" value="UniProtKB-UniRule"/>
</dbReference>
<dbReference type="UniPathway" id="UPA00034">
    <property type="reaction ID" value="UER00027"/>
</dbReference>
<evidence type="ECO:0000256" key="3">
    <source>
        <dbReference type="ARBA" id="ARBA00022793"/>
    </source>
</evidence>
<evidence type="ECO:0000256" key="11">
    <source>
        <dbReference type="ARBA" id="ARBA00074972"/>
    </source>
</evidence>
<dbReference type="InterPro" id="IPR029066">
    <property type="entry name" value="PLP-binding_barrel"/>
</dbReference>
<comment type="similarity">
    <text evidence="9 12">Belongs to the Orn/Lys/Arg decarboxylase class-II family. LysA subfamily.</text>
</comment>
<name>A0A3N0VLW3_9GAMM</name>
<evidence type="ECO:0000256" key="13">
    <source>
        <dbReference type="PIRSR" id="PIRSR600183-50"/>
    </source>
</evidence>
<comment type="pathway">
    <text evidence="8 12 14">Amino-acid biosynthesis; L-lysine biosynthesis via DAP pathway; L-lysine from DL-2,6-diaminopimelate: step 1/1.</text>
</comment>
<proteinExistence type="inferred from homology"/>
<dbReference type="AlphaFoldDB" id="A0A3N0VLW3"/>
<evidence type="ECO:0000256" key="12">
    <source>
        <dbReference type="HAMAP-Rule" id="MF_02120"/>
    </source>
</evidence>
<feature type="binding site" evidence="12">
    <location>
        <position position="312"/>
    </location>
    <ligand>
        <name>substrate</name>
    </ligand>
</feature>
<dbReference type="SUPFAM" id="SSF51419">
    <property type="entry name" value="PLP-binding barrel"/>
    <property type="match status" value="1"/>
</dbReference>
<dbReference type="EC" id="4.1.1.20" evidence="10 12"/>
<comment type="caution">
    <text evidence="17">The sequence shown here is derived from an EMBL/GenBank/DDBJ whole genome shotgun (WGS) entry which is preliminary data.</text>
</comment>
<evidence type="ECO:0000256" key="2">
    <source>
        <dbReference type="ARBA" id="ARBA00022605"/>
    </source>
</evidence>
<feature type="binding site" evidence="12">
    <location>
        <position position="239"/>
    </location>
    <ligand>
        <name>pyridoxal 5'-phosphate</name>
        <dbReference type="ChEBI" id="CHEBI:597326"/>
    </ligand>
</feature>
<dbReference type="RefSeq" id="WP_123210642.1">
    <property type="nucleotide sequence ID" value="NZ_RJVO01000001.1"/>
</dbReference>
<feature type="binding site" evidence="12">
    <location>
        <position position="371"/>
    </location>
    <ligand>
        <name>pyridoxal 5'-phosphate</name>
        <dbReference type="ChEBI" id="CHEBI:597326"/>
    </ligand>
</feature>
<keyword evidence="3 12" id="KW-0210">Decarboxylase</keyword>
<evidence type="ECO:0000256" key="8">
    <source>
        <dbReference type="ARBA" id="ARBA00060643"/>
    </source>
</evidence>
<feature type="binding site" evidence="12">
    <location>
        <position position="371"/>
    </location>
    <ligand>
        <name>substrate</name>
    </ligand>
</feature>
<dbReference type="HAMAP" id="MF_02120">
    <property type="entry name" value="LysA"/>
    <property type="match status" value="1"/>
</dbReference>
<evidence type="ECO:0000313" key="18">
    <source>
        <dbReference type="Proteomes" id="UP000282106"/>
    </source>
</evidence>
<dbReference type="Gene3D" id="3.20.20.10">
    <property type="entry name" value="Alanine racemase"/>
    <property type="match status" value="1"/>
</dbReference>
<dbReference type="PROSITE" id="PS00878">
    <property type="entry name" value="ODR_DC_2_1"/>
    <property type="match status" value="1"/>
</dbReference>
<feature type="modified residue" description="N6-(pyridoxal phosphate)lysine" evidence="12 13">
    <location>
        <position position="60"/>
    </location>
</feature>
<dbReference type="Proteomes" id="UP000282106">
    <property type="component" value="Unassembled WGS sequence"/>
</dbReference>
<comment type="catalytic activity">
    <reaction evidence="7 12 14">
        <text>meso-2,6-diaminopimelate + H(+) = L-lysine + CO2</text>
        <dbReference type="Rhea" id="RHEA:15101"/>
        <dbReference type="ChEBI" id="CHEBI:15378"/>
        <dbReference type="ChEBI" id="CHEBI:16526"/>
        <dbReference type="ChEBI" id="CHEBI:32551"/>
        <dbReference type="ChEBI" id="CHEBI:57791"/>
        <dbReference type="EC" id="4.1.1.20"/>
    </reaction>
</comment>
<dbReference type="FunFam" id="2.40.37.10:FF:000003">
    <property type="entry name" value="Diaminopimelate decarboxylase"/>
    <property type="match status" value="1"/>
</dbReference>
<dbReference type="EMBL" id="RJVO01000001">
    <property type="protein sequence ID" value="ROH93786.1"/>
    <property type="molecule type" value="Genomic_DNA"/>
</dbReference>
<evidence type="ECO:0000256" key="1">
    <source>
        <dbReference type="ARBA" id="ARBA00001933"/>
    </source>
</evidence>